<organism evidence="3 4">
    <name type="scientific">Vibrio variabilis</name>
    <dbReference type="NCBI Taxonomy" id="990271"/>
    <lineage>
        <taxon>Bacteria</taxon>
        <taxon>Pseudomonadati</taxon>
        <taxon>Pseudomonadota</taxon>
        <taxon>Gammaproteobacteria</taxon>
        <taxon>Vibrionales</taxon>
        <taxon>Vibrionaceae</taxon>
        <taxon>Vibrio</taxon>
    </lineage>
</organism>
<gene>
    <name evidence="3" type="ORF">JCM19239_2127</name>
</gene>
<feature type="transmembrane region" description="Helical" evidence="1">
    <location>
        <begin position="101"/>
        <end position="122"/>
    </location>
</feature>
<dbReference type="PANTHER" id="PTHR34967:SF1">
    <property type="entry name" value="OS02G0257200 PROTEIN"/>
    <property type="match status" value="1"/>
</dbReference>
<comment type="caution">
    <text evidence="3">The sequence shown here is derived from an EMBL/GenBank/DDBJ whole genome shotgun (WGS) entry which is preliminary data.</text>
</comment>
<proteinExistence type="predicted"/>
<feature type="domain" description="YrhK" evidence="2">
    <location>
        <begin position="27"/>
        <end position="79"/>
    </location>
</feature>
<reference evidence="4" key="2">
    <citation type="submission" date="2014-09" db="EMBL/GenBank/DDBJ databases">
        <authorList>
            <consortium name="NBRP consortium"/>
            <person name="Sawabe T."/>
            <person name="Meirelles P."/>
            <person name="Nakanishi M."/>
            <person name="Sayaka M."/>
            <person name="Hattori M."/>
            <person name="Ohkuma M."/>
        </authorList>
    </citation>
    <scope>NUCLEOTIDE SEQUENCE [LARGE SCALE GENOMIC DNA]</scope>
    <source>
        <strain evidence="4">JCM 19239</strain>
    </source>
</reference>
<dbReference type="Pfam" id="PF14145">
    <property type="entry name" value="YrhK"/>
    <property type="match status" value="1"/>
</dbReference>
<keyword evidence="1" id="KW-0472">Membrane</keyword>
<protein>
    <recommendedName>
        <fullName evidence="2">YrhK domain-containing protein</fullName>
    </recommendedName>
</protein>
<evidence type="ECO:0000313" key="4">
    <source>
        <dbReference type="Proteomes" id="UP000029223"/>
    </source>
</evidence>
<feature type="transmembrane region" description="Helical" evidence="1">
    <location>
        <begin position="59"/>
        <end position="80"/>
    </location>
</feature>
<keyword evidence="1" id="KW-1133">Transmembrane helix</keyword>
<evidence type="ECO:0000259" key="2">
    <source>
        <dbReference type="Pfam" id="PF14145"/>
    </source>
</evidence>
<feature type="transmembrane region" description="Helical" evidence="1">
    <location>
        <begin position="128"/>
        <end position="151"/>
    </location>
</feature>
<accession>A0ABQ0JJH1</accession>
<dbReference type="Proteomes" id="UP000029223">
    <property type="component" value="Unassembled WGS sequence"/>
</dbReference>
<keyword evidence="1" id="KW-0812">Transmembrane</keyword>
<dbReference type="EMBL" id="BBMS01000052">
    <property type="protein sequence ID" value="GAL28886.1"/>
    <property type="molecule type" value="Genomic_DNA"/>
</dbReference>
<keyword evidence="4" id="KW-1185">Reference proteome</keyword>
<feature type="transmembrane region" description="Helical" evidence="1">
    <location>
        <begin position="163"/>
        <end position="183"/>
    </location>
</feature>
<evidence type="ECO:0000256" key="1">
    <source>
        <dbReference type="SAM" id="Phobius"/>
    </source>
</evidence>
<sequence length="250" mass="28063">MAHLFTNRKRIHHLTDNDASAKSQFKWETLNAVLYKFGGLFFLVGSVLLFPSFHSYSTFGQWIFFAGSLCYLIVNVHDLYDVHRYWRKTSSNLSRKQLEYTASYIYLLGTLMFVAGRVFSFIGDSYSAHSALMFIIGSTLFVVGASVNIVADTSSAGGTEGQLTNLTAVTFIVGSVLFAVGSFPGLWEGGVPNESIQLANYLTWQFLVGSFLFFLGGIFNYWRAYHFIKRNLNIKQLGINSQKESNIPIC</sequence>
<evidence type="ECO:0000313" key="3">
    <source>
        <dbReference type="EMBL" id="GAL28886.1"/>
    </source>
</evidence>
<name>A0ABQ0JJH1_9VIBR</name>
<reference evidence="4" key="1">
    <citation type="submission" date="2014-09" db="EMBL/GenBank/DDBJ databases">
        <title>Vibrio variabilis JCM 19239. (C206) whole genome shotgun sequence.</title>
        <authorList>
            <person name="Sawabe T."/>
            <person name="Meirelles P."/>
            <person name="Nakanishi M."/>
            <person name="Sayaka M."/>
            <person name="Hattori M."/>
            <person name="Ohkuma M."/>
        </authorList>
    </citation>
    <scope>NUCLEOTIDE SEQUENCE [LARGE SCALE GENOMIC DNA]</scope>
    <source>
        <strain evidence="4">JCM 19239</strain>
    </source>
</reference>
<dbReference type="PANTHER" id="PTHR34967">
    <property type="entry name" value="OS02G0257200 PROTEIN"/>
    <property type="match status" value="1"/>
</dbReference>
<dbReference type="InterPro" id="IPR025424">
    <property type="entry name" value="YrhK_domain"/>
</dbReference>
<feature type="transmembrane region" description="Helical" evidence="1">
    <location>
        <begin position="33"/>
        <end position="53"/>
    </location>
</feature>
<feature type="transmembrane region" description="Helical" evidence="1">
    <location>
        <begin position="203"/>
        <end position="222"/>
    </location>
</feature>